<gene>
    <name evidence="2" type="ORF">SAMN05877753_10997</name>
</gene>
<sequence length="98" mass="11290">MELFISDTAVKWFKEEVGLKNGDHVKFHARYGGSSPVQQGFSLGFSTEEPPRNIAASTKAEGILFFVDETDLWYFDGHNLNVEYNEQYDEVEFKYKKA</sequence>
<keyword evidence="3" id="KW-1185">Reference proteome</keyword>
<name>A0A285D518_9BACI</name>
<protein>
    <submittedName>
        <fullName evidence="2">Uncharacterized protein YneR</fullName>
    </submittedName>
</protein>
<evidence type="ECO:0000313" key="2">
    <source>
        <dbReference type="EMBL" id="SNX74436.1"/>
    </source>
</evidence>
<proteinExistence type="inferred from homology"/>
<dbReference type="PIRSF" id="PIRSF034852">
    <property type="entry name" value="UCP034852"/>
    <property type="match status" value="1"/>
</dbReference>
<accession>A0A285D518</accession>
<evidence type="ECO:0000313" key="3">
    <source>
        <dbReference type="Proteomes" id="UP000219546"/>
    </source>
</evidence>
<dbReference type="EMBL" id="OAOP01000009">
    <property type="protein sequence ID" value="SNX74436.1"/>
    <property type="molecule type" value="Genomic_DNA"/>
</dbReference>
<dbReference type="OrthoDB" id="1645729at2"/>
<dbReference type="Proteomes" id="UP000219546">
    <property type="component" value="Unassembled WGS sequence"/>
</dbReference>
<dbReference type="InterPro" id="IPR035903">
    <property type="entry name" value="HesB-like_dom_sf"/>
</dbReference>
<dbReference type="InterPro" id="IPR008326">
    <property type="entry name" value="PdhI-like"/>
</dbReference>
<comment type="similarity">
    <text evidence="1">Belongs to the HesB/IscA family.</text>
</comment>
<dbReference type="AlphaFoldDB" id="A0A285D518"/>
<dbReference type="SUPFAM" id="SSF89360">
    <property type="entry name" value="HesB-like domain"/>
    <property type="match status" value="1"/>
</dbReference>
<organism evidence="2 3">
    <name type="scientific">Bacillus oleivorans</name>
    <dbReference type="NCBI Taxonomy" id="1448271"/>
    <lineage>
        <taxon>Bacteria</taxon>
        <taxon>Bacillati</taxon>
        <taxon>Bacillota</taxon>
        <taxon>Bacilli</taxon>
        <taxon>Bacillales</taxon>
        <taxon>Bacillaceae</taxon>
        <taxon>Bacillus</taxon>
    </lineage>
</organism>
<evidence type="ECO:0000256" key="1">
    <source>
        <dbReference type="ARBA" id="ARBA00006718"/>
    </source>
</evidence>
<reference evidence="2 3" key="1">
    <citation type="submission" date="2017-08" db="EMBL/GenBank/DDBJ databases">
        <authorList>
            <person name="de Groot N.N."/>
        </authorList>
    </citation>
    <scope>NUCLEOTIDE SEQUENCE [LARGE SCALE GENOMIC DNA]</scope>
    <source>
        <strain evidence="2 3">JC228</strain>
    </source>
</reference>